<evidence type="ECO:0000256" key="3">
    <source>
        <dbReference type="ARBA" id="ARBA00022989"/>
    </source>
</evidence>
<sequence length="519" mass="57989">MTELSISIAADSSRSVAPSEIDPEKATSAMKNEEKLPKTTDEIDWKRLAMSFFVCCLSSIMLDILRIPLSISKVDIQRDLGVSTLELSHVDTGFLLAHALGHAVSPIVSPKSQKVLFCSIFQCVMGLIYPILFFCNDIRSFIFIFSIIGFMLSPFWVVMYSFLGSWLPKQYEFVLFTVYLTSDNVGHIIGNIMCTYVHTLIYWRAVFIMAGCLNIIGATILFTCFNEKYMINDHFPPGHSIARENIKVLSRLYHKIRTPEPNKNKFINNSPLDDVIDPRRQFITSGLDVATCEQTTPNTFFLIFGYCKKTITKCLKGIIRLTTSYISVIKKIEYLLYHVVAYALLKMAKQGFAFWVIYYLSTRMSFSLPNATWVAAMFSTGCAIGNLTVGYIVSKYMEHAPIRACAIWTAAASACLAVFGMLSQPTVSMASFVAVLYGIFSIGSETLILTRGIQTLCDATGITAKESIMILGFTLSSASFCMIFQGVLITFVVKWLVYDFCKYSPVSVGAQSMQSLPPF</sequence>
<dbReference type="SUPFAM" id="SSF103473">
    <property type="entry name" value="MFS general substrate transporter"/>
    <property type="match status" value="1"/>
</dbReference>
<feature type="transmembrane region" description="Helical" evidence="6">
    <location>
        <begin position="372"/>
        <end position="393"/>
    </location>
</feature>
<evidence type="ECO:0000313" key="7">
    <source>
        <dbReference type="EMBL" id="KAK2197378.1"/>
    </source>
</evidence>
<evidence type="ECO:0000256" key="6">
    <source>
        <dbReference type="SAM" id="Phobius"/>
    </source>
</evidence>
<dbReference type="GeneID" id="94334675"/>
<accession>A0AAD9UPS3</accession>
<proteinExistence type="predicted"/>
<evidence type="ECO:0000313" key="8">
    <source>
        <dbReference type="Proteomes" id="UP001214638"/>
    </source>
</evidence>
<feature type="transmembrane region" description="Helical" evidence="6">
    <location>
        <begin position="48"/>
        <end position="69"/>
    </location>
</feature>
<comment type="subcellular location">
    <subcellularLocation>
        <location evidence="1">Membrane</location>
        <topology evidence="1">Multi-pass membrane protein</topology>
    </subcellularLocation>
</comment>
<feature type="transmembrane region" description="Helical" evidence="6">
    <location>
        <begin position="201"/>
        <end position="225"/>
    </location>
</feature>
<dbReference type="Pfam" id="PF07690">
    <property type="entry name" value="MFS_1"/>
    <property type="match status" value="1"/>
</dbReference>
<protein>
    <submittedName>
        <fullName evidence="7">Bifunctional MFS transporter superfamily/Major facilitator superfamily</fullName>
    </submittedName>
</protein>
<dbReference type="GO" id="GO:0016020">
    <property type="term" value="C:membrane"/>
    <property type="evidence" value="ECO:0007669"/>
    <property type="project" value="UniProtKB-SubCell"/>
</dbReference>
<keyword evidence="8" id="KW-1185">Reference proteome</keyword>
<feature type="transmembrane region" description="Helical" evidence="6">
    <location>
        <begin position="470"/>
        <end position="497"/>
    </location>
</feature>
<dbReference type="Gene3D" id="1.20.1250.20">
    <property type="entry name" value="MFS general substrate transporter like domains"/>
    <property type="match status" value="2"/>
</dbReference>
<comment type="caution">
    <text evidence="7">The sequence shown here is derived from an EMBL/GenBank/DDBJ whole genome shotgun (WGS) entry which is preliminary data.</text>
</comment>
<feature type="region of interest" description="Disordered" evidence="5">
    <location>
        <begin position="1"/>
        <end position="33"/>
    </location>
</feature>
<evidence type="ECO:0000256" key="1">
    <source>
        <dbReference type="ARBA" id="ARBA00004141"/>
    </source>
</evidence>
<name>A0AAD9UPS3_9APIC</name>
<dbReference type="PANTHER" id="PTHR43184:SF12">
    <property type="entry name" value="SUGAR PHOSPHATE EXCHANGER 3"/>
    <property type="match status" value="1"/>
</dbReference>
<dbReference type="InterPro" id="IPR011701">
    <property type="entry name" value="MFS"/>
</dbReference>
<dbReference type="KEGG" id="bdw:94334675"/>
<keyword evidence="2 6" id="KW-0812">Transmembrane</keyword>
<keyword evidence="4 6" id="KW-0472">Membrane</keyword>
<dbReference type="Proteomes" id="UP001214638">
    <property type="component" value="Unassembled WGS sequence"/>
</dbReference>
<feature type="transmembrane region" description="Helical" evidence="6">
    <location>
        <begin position="429"/>
        <end position="449"/>
    </location>
</feature>
<organism evidence="7 8">
    <name type="scientific">Babesia duncani</name>
    <dbReference type="NCBI Taxonomy" id="323732"/>
    <lineage>
        <taxon>Eukaryota</taxon>
        <taxon>Sar</taxon>
        <taxon>Alveolata</taxon>
        <taxon>Apicomplexa</taxon>
        <taxon>Aconoidasida</taxon>
        <taxon>Piroplasmida</taxon>
        <taxon>Babesiidae</taxon>
        <taxon>Babesia</taxon>
    </lineage>
</organism>
<dbReference type="EMBL" id="JALLKP010000001">
    <property type="protein sequence ID" value="KAK2197378.1"/>
    <property type="molecule type" value="Genomic_DNA"/>
</dbReference>
<dbReference type="RefSeq" id="XP_067804220.1">
    <property type="nucleotide sequence ID" value="XM_067945429.1"/>
</dbReference>
<feature type="transmembrane region" description="Helical" evidence="6">
    <location>
        <begin position="141"/>
        <end position="163"/>
    </location>
</feature>
<feature type="transmembrane region" description="Helical" evidence="6">
    <location>
        <begin position="334"/>
        <end position="360"/>
    </location>
</feature>
<keyword evidence="3 6" id="KW-1133">Transmembrane helix</keyword>
<dbReference type="AlphaFoldDB" id="A0AAD9UPS3"/>
<gene>
    <name evidence="7" type="ORF">BdWA1_000377</name>
</gene>
<dbReference type="PANTHER" id="PTHR43184">
    <property type="entry name" value="MAJOR FACILITATOR SUPERFAMILY TRANSPORTER 16, ISOFORM B"/>
    <property type="match status" value="1"/>
</dbReference>
<dbReference type="InterPro" id="IPR036259">
    <property type="entry name" value="MFS_trans_sf"/>
</dbReference>
<evidence type="ECO:0000256" key="4">
    <source>
        <dbReference type="ARBA" id="ARBA00023136"/>
    </source>
</evidence>
<feature type="transmembrane region" description="Helical" evidence="6">
    <location>
        <begin position="405"/>
        <end position="423"/>
    </location>
</feature>
<feature type="transmembrane region" description="Helical" evidence="6">
    <location>
        <begin position="114"/>
        <end position="134"/>
    </location>
</feature>
<dbReference type="GO" id="GO:0022857">
    <property type="term" value="F:transmembrane transporter activity"/>
    <property type="evidence" value="ECO:0007669"/>
    <property type="project" value="InterPro"/>
</dbReference>
<reference evidence="7" key="1">
    <citation type="journal article" date="2023" name="Nat. Microbiol.">
        <title>Babesia duncani multi-omics identifies virulence factors and drug targets.</title>
        <authorList>
            <person name="Singh P."/>
            <person name="Lonardi S."/>
            <person name="Liang Q."/>
            <person name="Vydyam P."/>
            <person name="Khabirova E."/>
            <person name="Fang T."/>
            <person name="Gihaz S."/>
            <person name="Thekkiniath J."/>
            <person name="Munshi M."/>
            <person name="Abel S."/>
            <person name="Ciampossin L."/>
            <person name="Batugedara G."/>
            <person name="Gupta M."/>
            <person name="Lu X.M."/>
            <person name="Lenz T."/>
            <person name="Chakravarty S."/>
            <person name="Cornillot E."/>
            <person name="Hu Y."/>
            <person name="Ma W."/>
            <person name="Gonzalez L.M."/>
            <person name="Sanchez S."/>
            <person name="Estrada K."/>
            <person name="Sanchez-Flores A."/>
            <person name="Montero E."/>
            <person name="Harb O.S."/>
            <person name="Le Roch K.G."/>
            <person name="Mamoun C.B."/>
        </authorList>
    </citation>
    <scope>NUCLEOTIDE SEQUENCE</scope>
    <source>
        <strain evidence="7">WA1</strain>
    </source>
</reference>
<evidence type="ECO:0000256" key="2">
    <source>
        <dbReference type="ARBA" id="ARBA00022692"/>
    </source>
</evidence>
<evidence type="ECO:0000256" key="5">
    <source>
        <dbReference type="SAM" id="MobiDB-lite"/>
    </source>
</evidence>